<comment type="caution">
    <text evidence="3">The sequence shown here is derived from an EMBL/GenBank/DDBJ whole genome shotgun (WGS) entry which is preliminary data.</text>
</comment>
<keyword evidence="1" id="KW-0802">TPR repeat</keyword>
<evidence type="ECO:0000256" key="2">
    <source>
        <dbReference type="SAM" id="SignalP"/>
    </source>
</evidence>
<proteinExistence type="predicted"/>
<dbReference type="SUPFAM" id="SSF48439">
    <property type="entry name" value="Protein prenylyltransferase"/>
    <property type="match status" value="1"/>
</dbReference>
<dbReference type="Pfam" id="PF13181">
    <property type="entry name" value="TPR_8"/>
    <property type="match status" value="1"/>
</dbReference>
<protein>
    <submittedName>
        <fullName evidence="3">Tetratricopeptide repeat protein</fullName>
    </submittedName>
</protein>
<feature type="repeat" description="TPR" evidence="1">
    <location>
        <begin position="274"/>
        <end position="307"/>
    </location>
</feature>
<evidence type="ECO:0000256" key="1">
    <source>
        <dbReference type="PROSITE-ProRule" id="PRU00339"/>
    </source>
</evidence>
<dbReference type="InterPro" id="IPR019734">
    <property type="entry name" value="TPR_rpt"/>
</dbReference>
<dbReference type="Gene3D" id="1.25.40.10">
    <property type="entry name" value="Tetratricopeptide repeat domain"/>
    <property type="match status" value="3"/>
</dbReference>
<feature type="chain" id="PRO_5030931170" evidence="2">
    <location>
        <begin position="26"/>
        <end position="401"/>
    </location>
</feature>
<evidence type="ECO:0000313" key="4">
    <source>
        <dbReference type="Proteomes" id="UP000559626"/>
    </source>
</evidence>
<feature type="signal peptide" evidence="2">
    <location>
        <begin position="1"/>
        <end position="25"/>
    </location>
</feature>
<dbReference type="RefSeq" id="WP_169529588.1">
    <property type="nucleotide sequence ID" value="NZ_JABBGH010000001.1"/>
</dbReference>
<dbReference type="SMART" id="SM00028">
    <property type="entry name" value="TPR"/>
    <property type="match status" value="2"/>
</dbReference>
<keyword evidence="2" id="KW-0732">Signal</keyword>
<reference evidence="3 4" key="1">
    <citation type="submission" date="2020-04" db="EMBL/GenBank/DDBJ databases">
        <title>Hymenobacter polaris sp. nov., isolated from Arctic soil.</title>
        <authorList>
            <person name="Dahal R.H."/>
        </authorList>
    </citation>
    <scope>NUCLEOTIDE SEQUENCE [LARGE SCALE GENOMIC DNA]</scope>
    <source>
        <strain evidence="3 4">RP-2-7</strain>
    </source>
</reference>
<name>A0A7Y0ABG4_9BACT</name>
<dbReference type="EMBL" id="JABBGH010000001">
    <property type="protein sequence ID" value="NML64281.1"/>
    <property type="molecule type" value="Genomic_DNA"/>
</dbReference>
<dbReference type="PROSITE" id="PS50005">
    <property type="entry name" value="TPR"/>
    <property type="match status" value="1"/>
</dbReference>
<dbReference type="PANTHER" id="PTHR12558">
    <property type="entry name" value="CELL DIVISION CYCLE 16,23,27"/>
    <property type="match status" value="1"/>
</dbReference>
<dbReference type="Proteomes" id="UP000559626">
    <property type="component" value="Unassembled WGS sequence"/>
</dbReference>
<dbReference type="InterPro" id="IPR011990">
    <property type="entry name" value="TPR-like_helical_dom_sf"/>
</dbReference>
<dbReference type="PANTHER" id="PTHR12558:SF13">
    <property type="entry name" value="CELL DIVISION CYCLE PROTEIN 27 HOMOLOG"/>
    <property type="match status" value="1"/>
</dbReference>
<organism evidence="3 4">
    <name type="scientific">Hymenobacter polaris</name>
    <dbReference type="NCBI Taxonomy" id="2682546"/>
    <lineage>
        <taxon>Bacteria</taxon>
        <taxon>Pseudomonadati</taxon>
        <taxon>Bacteroidota</taxon>
        <taxon>Cytophagia</taxon>
        <taxon>Cytophagales</taxon>
        <taxon>Hymenobacteraceae</taxon>
        <taxon>Hymenobacter</taxon>
    </lineage>
</organism>
<accession>A0A7Y0ABG4</accession>
<sequence>MKHSFLKLAAGALTLGLGLSTSVQAQNSAVNNAILSLKAGPSQYDKAVTSINQAVENEKTKGSAKAWFTRGEVYYTVLDPSTQALYSKSTAGMKPGEALQKAAESYKKALELDGPTGEYGKQVPDRLKNLYGLAFNDGVKFYNSGKENPQDFDKAIASYQLASQLMPTDTTAVLYTAYAQEAKQDPTAAKATYNQLLGMGYKSVPVYTRLLQIDQQTKDDADMKKVLQQALAAYPNNKTFLIQDLNQSMGSGSDGGSGAIDKINKAILADPNNSNLYAVRGGIYDKQKKTDLAMADYKKAVDLDPKNFDALYNLGTYNYNQAATLFTKASKMDLKTYQTKGKPIEAEAKKYFEASVPYFEKALEINPNDQSSLYALQKVYARLNRPADAKRMEERQAALKK</sequence>
<dbReference type="AlphaFoldDB" id="A0A7Y0ABG4"/>
<keyword evidence="4" id="KW-1185">Reference proteome</keyword>
<gene>
    <name evidence="3" type="ORF">HHL22_03585</name>
</gene>
<dbReference type="Pfam" id="PF13414">
    <property type="entry name" value="TPR_11"/>
    <property type="match status" value="1"/>
</dbReference>
<evidence type="ECO:0000313" key="3">
    <source>
        <dbReference type="EMBL" id="NML64281.1"/>
    </source>
</evidence>